<evidence type="ECO:0000313" key="4">
    <source>
        <dbReference type="Proteomes" id="UP001157418"/>
    </source>
</evidence>
<evidence type="ECO:0000256" key="1">
    <source>
        <dbReference type="ARBA" id="ARBA00008324"/>
    </source>
</evidence>
<comment type="similarity">
    <text evidence="1">Belongs to the thioesterase PaaI family.</text>
</comment>
<dbReference type="CDD" id="cd03443">
    <property type="entry name" value="PaaI_thioesterase"/>
    <property type="match status" value="1"/>
</dbReference>
<gene>
    <name evidence="3" type="ORF">LVIROSA_LOCUS32422</name>
</gene>
<evidence type="ECO:0000259" key="2">
    <source>
        <dbReference type="Pfam" id="PF03061"/>
    </source>
</evidence>
<reference evidence="3 4" key="1">
    <citation type="submission" date="2022-01" db="EMBL/GenBank/DDBJ databases">
        <authorList>
            <person name="Xiong W."/>
            <person name="Schranz E."/>
        </authorList>
    </citation>
    <scope>NUCLEOTIDE SEQUENCE [LARGE SCALE GENOMIC DNA]</scope>
</reference>
<feature type="domain" description="Thioesterase" evidence="2">
    <location>
        <begin position="69"/>
        <end position="121"/>
    </location>
</feature>
<dbReference type="PANTHER" id="PTHR21660:SF8">
    <property type="entry name" value="OS02G0521700 PROTEIN"/>
    <property type="match status" value="1"/>
</dbReference>
<dbReference type="Pfam" id="PF03061">
    <property type="entry name" value="4HBT"/>
    <property type="match status" value="1"/>
</dbReference>
<dbReference type="InterPro" id="IPR039298">
    <property type="entry name" value="ACOT13"/>
</dbReference>
<dbReference type="Gene3D" id="3.10.129.10">
    <property type="entry name" value="Hotdog Thioesterase"/>
    <property type="match status" value="1"/>
</dbReference>
<dbReference type="InterPro" id="IPR029069">
    <property type="entry name" value="HotDog_dom_sf"/>
</dbReference>
<sequence>MEKKPREYLRVTHQDSDRIARLSIPPHQPQALHSFYEEFNLRGIRLDRFQPGFVSCSFTVPPRLTDRNGNLAVGAIASLVDEIGASVVYEKDVPMNVSIDMSISYLSTAKLNDELEISAKLLGRKGGYHGTVIYHVDLPQAAWFSAVPWSMMALVGYFAGVFANKLISVNQKPKTKQQESVGAAIAAHSHYPTPPCCCFFPDSYSEVAIFASSLLYSNKHLEPKWVAAAGGSATYSFVLPASLVKEKRKAVEAVGHDRGMAELAENDSGAGGARSGDSRCFCLFLPARSTRERRGEEGVRARDVWGCCTRQNKHGGGGFLPWQRGGEGGAALVAGNGGSWL</sequence>
<dbReference type="SUPFAM" id="SSF54637">
    <property type="entry name" value="Thioesterase/thiol ester dehydrase-isomerase"/>
    <property type="match status" value="1"/>
</dbReference>
<organism evidence="3 4">
    <name type="scientific">Lactuca virosa</name>
    <dbReference type="NCBI Taxonomy" id="75947"/>
    <lineage>
        <taxon>Eukaryota</taxon>
        <taxon>Viridiplantae</taxon>
        <taxon>Streptophyta</taxon>
        <taxon>Embryophyta</taxon>
        <taxon>Tracheophyta</taxon>
        <taxon>Spermatophyta</taxon>
        <taxon>Magnoliopsida</taxon>
        <taxon>eudicotyledons</taxon>
        <taxon>Gunneridae</taxon>
        <taxon>Pentapetalae</taxon>
        <taxon>asterids</taxon>
        <taxon>campanulids</taxon>
        <taxon>Asterales</taxon>
        <taxon>Asteraceae</taxon>
        <taxon>Cichorioideae</taxon>
        <taxon>Cichorieae</taxon>
        <taxon>Lactucinae</taxon>
        <taxon>Lactuca</taxon>
    </lineage>
</organism>
<proteinExistence type="inferred from homology"/>
<dbReference type="PANTHER" id="PTHR21660">
    <property type="entry name" value="THIOESTERASE SUPERFAMILY MEMBER-RELATED"/>
    <property type="match status" value="1"/>
</dbReference>
<comment type="caution">
    <text evidence="3">The sequence shown here is derived from an EMBL/GenBank/DDBJ whole genome shotgun (WGS) entry which is preliminary data.</text>
</comment>
<keyword evidence="4" id="KW-1185">Reference proteome</keyword>
<protein>
    <recommendedName>
        <fullName evidence="2">Thioesterase domain-containing protein</fullName>
    </recommendedName>
</protein>
<name>A0AAU9P9I9_9ASTR</name>
<dbReference type="GO" id="GO:0047617">
    <property type="term" value="F:fatty acyl-CoA hydrolase activity"/>
    <property type="evidence" value="ECO:0007669"/>
    <property type="project" value="InterPro"/>
</dbReference>
<dbReference type="EMBL" id="CAKMRJ010005523">
    <property type="protein sequence ID" value="CAH1446750.1"/>
    <property type="molecule type" value="Genomic_DNA"/>
</dbReference>
<dbReference type="AlphaFoldDB" id="A0AAU9P9I9"/>
<dbReference type="InterPro" id="IPR006683">
    <property type="entry name" value="Thioestr_dom"/>
</dbReference>
<evidence type="ECO:0000313" key="3">
    <source>
        <dbReference type="EMBL" id="CAH1446750.1"/>
    </source>
</evidence>
<dbReference type="Proteomes" id="UP001157418">
    <property type="component" value="Unassembled WGS sequence"/>
</dbReference>
<accession>A0AAU9P9I9</accession>